<organism evidence="2 3">
    <name type="scientific">Candidatus Thiodictyon syntrophicum</name>
    <dbReference type="NCBI Taxonomy" id="1166950"/>
    <lineage>
        <taxon>Bacteria</taxon>
        <taxon>Pseudomonadati</taxon>
        <taxon>Pseudomonadota</taxon>
        <taxon>Gammaproteobacteria</taxon>
        <taxon>Chromatiales</taxon>
        <taxon>Chromatiaceae</taxon>
        <taxon>Thiodictyon</taxon>
    </lineage>
</organism>
<dbReference type="SUPFAM" id="SSF47598">
    <property type="entry name" value="Ribbon-helix-helix"/>
    <property type="match status" value="1"/>
</dbReference>
<gene>
    <name evidence="2" type="ORF">THSYN_30575</name>
</gene>
<dbReference type="EMBL" id="CP020371">
    <property type="protein sequence ID" value="AUB85253.1"/>
    <property type="molecule type" value="Genomic_DNA"/>
</dbReference>
<name>A0A2K8UI45_9GAMM</name>
<dbReference type="GO" id="GO:0006355">
    <property type="term" value="P:regulation of DNA-templated transcription"/>
    <property type="evidence" value="ECO:0007669"/>
    <property type="project" value="InterPro"/>
</dbReference>
<dbReference type="InterPro" id="IPR053853">
    <property type="entry name" value="FitA-like_RHH"/>
</dbReference>
<proteinExistence type="predicted"/>
<geneLocation type="plasmid" evidence="3">
    <name>pts417</name>
</geneLocation>
<evidence type="ECO:0000259" key="1">
    <source>
        <dbReference type="Pfam" id="PF22513"/>
    </source>
</evidence>
<dbReference type="InterPro" id="IPR010985">
    <property type="entry name" value="Ribbon_hlx_hlx"/>
</dbReference>
<dbReference type="RefSeq" id="WP_100922889.1">
    <property type="nucleotide sequence ID" value="NZ_CP020371.1"/>
</dbReference>
<evidence type="ECO:0000313" key="2">
    <source>
        <dbReference type="EMBL" id="AUB85253.1"/>
    </source>
</evidence>
<accession>A0A2K8UI45</accession>
<dbReference type="AlphaFoldDB" id="A0A2K8UI45"/>
<sequence length="86" mass="9596">MPTMTLRDVPDELHAWLKQQAQAHHRSVNEEAIALLDRLRDEAPATRHRATVDEIMTIAGRVARAPVVDDGSADEILGYDEDGLPR</sequence>
<protein>
    <recommendedName>
        <fullName evidence="1">Antitoxin FitA-like ribbon-helix-helix domain-containing protein</fullName>
    </recommendedName>
</protein>
<dbReference type="KEGG" id="tsy:THSYN_30575"/>
<dbReference type="Gene3D" id="1.10.1220.10">
    <property type="entry name" value="Met repressor-like"/>
    <property type="match status" value="1"/>
</dbReference>
<dbReference type="Proteomes" id="UP000232638">
    <property type="component" value="Plasmid pTs417"/>
</dbReference>
<dbReference type="InterPro" id="IPR013321">
    <property type="entry name" value="Arc_rbn_hlx_hlx"/>
</dbReference>
<dbReference type="Pfam" id="PF22513">
    <property type="entry name" value="FitA-like_RHH"/>
    <property type="match status" value="1"/>
</dbReference>
<keyword evidence="2" id="KW-0614">Plasmid</keyword>
<keyword evidence="3" id="KW-1185">Reference proteome</keyword>
<evidence type="ECO:0000313" key="3">
    <source>
        <dbReference type="Proteomes" id="UP000232638"/>
    </source>
</evidence>
<feature type="domain" description="Antitoxin FitA-like ribbon-helix-helix" evidence="1">
    <location>
        <begin position="2"/>
        <end position="38"/>
    </location>
</feature>
<dbReference type="OrthoDB" id="2389872at2"/>
<reference evidence="2 3" key="1">
    <citation type="submission" date="2017-03" db="EMBL/GenBank/DDBJ databases">
        <title>Complete genome sequence of Candidatus 'Thiodictyon syntrophicum' sp. nov. strain Cad16T, a photolithoautotroph purple sulfur bacterium isolated from an alpine meromictic lake.</title>
        <authorList>
            <person name="Luedin S.M."/>
            <person name="Pothier J.F."/>
            <person name="Danza F."/>
            <person name="Storelli N."/>
            <person name="Wittwer M."/>
            <person name="Tonolla M."/>
        </authorList>
    </citation>
    <scope>NUCLEOTIDE SEQUENCE [LARGE SCALE GENOMIC DNA]</scope>
    <source>
        <strain evidence="2 3">Cad16T</strain>
        <plasmid evidence="3">Plasmid pts417</plasmid>
    </source>
</reference>